<proteinExistence type="predicted"/>
<gene>
    <name evidence="2" type="ORF">OV079_41285</name>
</gene>
<dbReference type="SUPFAM" id="SSF54593">
    <property type="entry name" value="Glyoxalase/Bleomycin resistance protein/Dihydroxybiphenyl dioxygenase"/>
    <property type="match status" value="1"/>
</dbReference>
<dbReference type="Gene3D" id="3.30.720.110">
    <property type="match status" value="1"/>
</dbReference>
<dbReference type="InterPro" id="IPR004360">
    <property type="entry name" value="Glyas_Fos-R_dOase_dom"/>
</dbReference>
<name>A0A9X3EYJ7_9BACT</name>
<organism evidence="2 3">
    <name type="scientific">Nannocystis pusilla</name>
    <dbReference type="NCBI Taxonomy" id="889268"/>
    <lineage>
        <taxon>Bacteria</taxon>
        <taxon>Pseudomonadati</taxon>
        <taxon>Myxococcota</taxon>
        <taxon>Polyangia</taxon>
        <taxon>Nannocystales</taxon>
        <taxon>Nannocystaceae</taxon>
        <taxon>Nannocystis</taxon>
    </lineage>
</organism>
<feature type="domain" description="Glyoxalase/fosfomycin resistance/dioxygenase" evidence="1">
    <location>
        <begin position="16"/>
        <end position="61"/>
    </location>
</feature>
<reference evidence="2" key="1">
    <citation type="submission" date="2022-11" db="EMBL/GenBank/DDBJ databases">
        <title>Minimal conservation of predation-associated metabolite biosynthetic gene clusters underscores biosynthetic potential of Myxococcota including descriptions for ten novel species: Archangium lansinium sp. nov., Myxococcus landrumus sp. nov., Nannocystis bai.</title>
        <authorList>
            <person name="Ahearne A."/>
            <person name="Stevens C."/>
            <person name="Phillips K."/>
        </authorList>
    </citation>
    <scope>NUCLEOTIDE SEQUENCE</scope>
    <source>
        <strain evidence="2">Na p29</strain>
    </source>
</reference>
<accession>A0A9X3EYJ7</accession>
<dbReference type="AlphaFoldDB" id="A0A9X3EYJ7"/>
<dbReference type="InterPro" id="IPR029068">
    <property type="entry name" value="Glyas_Bleomycin-R_OHBP_Dase"/>
</dbReference>
<evidence type="ECO:0000313" key="3">
    <source>
        <dbReference type="Proteomes" id="UP001150924"/>
    </source>
</evidence>
<sequence>MGSKSIADYQGTPVSLHHYVTDADAVFAKATSAGGKPLMPIGDMFWGDRYGMIVDPAGLAWGIATHKEDVSPEQMAERMKAEMAKQKPQS</sequence>
<keyword evidence="3" id="KW-1185">Reference proteome</keyword>
<dbReference type="Pfam" id="PF00903">
    <property type="entry name" value="Glyoxalase"/>
    <property type="match status" value="1"/>
</dbReference>
<evidence type="ECO:0000313" key="2">
    <source>
        <dbReference type="EMBL" id="MCY1011885.1"/>
    </source>
</evidence>
<evidence type="ECO:0000259" key="1">
    <source>
        <dbReference type="Pfam" id="PF00903"/>
    </source>
</evidence>
<comment type="caution">
    <text evidence="2">The sequence shown here is derived from an EMBL/GenBank/DDBJ whole genome shotgun (WGS) entry which is preliminary data.</text>
</comment>
<protein>
    <recommendedName>
        <fullName evidence="1">Glyoxalase/fosfomycin resistance/dioxygenase domain-containing protein</fullName>
    </recommendedName>
</protein>
<dbReference type="RefSeq" id="WP_267775200.1">
    <property type="nucleotide sequence ID" value="NZ_JAPNKE010000002.1"/>
</dbReference>
<dbReference type="Proteomes" id="UP001150924">
    <property type="component" value="Unassembled WGS sequence"/>
</dbReference>
<dbReference type="EMBL" id="JAPNKE010000002">
    <property type="protein sequence ID" value="MCY1011885.1"/>
    <property type="molecule type" value="Genomic_DNA"/>
</dbReference>